<accession>D4D6K8</accession>
<gene>
    <name evidence="1" type="ORF">TRV_02734</name>
</gene>
<dbReference type="KEGG" id="tve:TRV_02734"/>
<dbReference type="Proteomes" id="UP000008383">
    <property type="component" value="Unassembled WGS sequence"/>
</dbReference>
<dbReference type="GeneID" id="9583163"/>
<dbReference type="RefSeq" id="XP_003023155.1">
    <property type="nucleotide sequence ID" value="XM_003023109.1"/>
</dbReference>
<keyword evidence="2" id="KW-1185">Reference proteome</keyword>
<protein>
    <submittedName>
        <fullName evidence="1">Uncharacterized protein</fullName>
    </submittedName>
</protein>
<dbReference type="HOGENOM" id="CLU_1696787_0_0_1"/>
<proteinExistence type="predicted"/>
<name>D4D6K8_TRIVH</name>
<dbReference type="EMBL" id="ACYE01000142">
    <property type="protein sequence ID" value="EFE42537.1"/>
    <property type="molecule type" value="Genomic_DNA"/>
</dbReference>
<organism evidence="1 2">
    <name type="scientific">Trichophyton verrucosum (strain HKI 0517)</name>
    <dbReference type="NCBI Taxonomy" id="663202"/>
    <lineage>
        <taxon>Eukaryota</taxon>
        <taxon>Fungi</taxon>
        <taxon>Dikarya</taxon>
        <taxon>Ascomycota</taxon>
        <taxon>Pezizomycotina</taxon>
        <taxon>Eurotiomycetes</taxon>
        <taxon>Eurotiomycetidae</taxon>
        <taxon>Onygenales</taxon>
        <taxon>Arthrodermataceae</taxon>
        <taxon>Trichophyton</taxon>
    </lineage>
</organism>
<sequence length="155" mass="17770">MAIQVGQEKIFPPPSNSLQGKKETEKGTKMPLFVARLAPVSLTVIWDEVEKSTGWKIEVSETVRRTLYVKDISPKVNTIVTEEYVLWRVQAYIKYTETLETFYLVASHGSHLEIGYFQRKKPDIIPRLSEVFNGADRIQIMYLPAVAKLLHEMVS</sequence>
<evidence type="ECO:0000313" key="1">
    <source>
        <dbReference type="EMBL" id="EFE42537.1"/>
    </source>
</evidence>
<comment type="caution">
    <text evidence="1">The sequence shown here is derived from an EMBL/GenBank/DDBJ whole genome shotgun (WGS) entry which is preliminary data.</text>
</comment>
<reference evidence="2" key="1">
    <citation type="journal article" date="2011" name="Genome Biol.">
        <title>Comparative and functional genomics provide insights into the pathogenicity of dermatophytic fungi.</title>
        <authorList>
            <person name="Burmester A."/>
            <person name="Shelest E."/>
            <person name="Gloeckner G."/>
            <person name="Heddergott C."/>
            <person name="Schindler S."/>
            <person name="Staib P."/>
            <person name="Heidel A."/>
            <person name="Felder M."/>
            <person name="Petzold A."/>
            <person name="Szafranski K."/>
            <person name="Feuermann M."/>
            <person name="Pedruzzi I."/>
            <person name="Priebe S."/>
            <person name="Groth M."/>
            <person name="Winkler R."/>
            <person name="Li W."/>
            <person name="Kniemeyer O."/>
            <person name="Schroeckh V."/>
            <person name="Hertweck C."/>
            <person name="Hube B."/>
            <person name="White T.C."/>
            <person name="Platzer M."/>
            <person name="Guthke R."/>
            <person name="Heitman J."/>
            <person name="Woestemeyer J."/>
            <person name="Zipfel P.F."/>
            <person name="Monod M."/>
            <person name="Brakhage A.A."/>
        </authorList>
    </citation>
    <scope>NUCLEOTIDE SEQUENCE [LARGE SCALE GENOMIC DNA]</scope>
    <source>
        <strain evidence="2">HKI 0517</strain>
    </source>
</reference>
<evidence type="ECO:0000313" key="2">
    <source>
        <dbReference type="Proteomes" id="UP000008383"/>
    </source>
</evidence>
<dbReference type="AlphaFoldDB" id="D4D6K8"/>